<keyword evidence="3" id="KW-1185">Reference proteome</keyword>
<feature type="chain" id="PRO_5003741479" evidence="1">
    <location>
        <begin position="20"/>
        <end position="144"/>
    </location>
</feature>
<proteinExistence type="predicted"/>
<gene>
    <name evidence="2" type="ORF">AURDEDRAFT_171826</name>
</gene>
<protein>
    <submittedName>
        <fullName evidence="2">Uncharacterized protein</fullName>
    </submittedName>
</protein>
<dbReference type="KEGG" id="adl:AURDEDRAFT_171826"/>
<evidence type="ECO:0000256" key="1">
    <source>
        <dbReference type="SAM" id="SignalP"/>
    </source>
</evidence>
<dbReference type="InParanoid" id="J0WVJ2"/>
<feature type="signal peptide" evidence="1">
    <location>
        <begin position="1"/>
        <end position="19"/>
    </location>
</feature>
<sequence>MFFAAPLTIFVALASSVIAAPGAETKADAAVAAVSAPQHLRTTWTAVNGTLHNLKARGLRINWGQSSNSEVVWAAGDSQCNAVVLSPRGLDPCSRPFSLHGISGLTLEGCGGALWINQNGQFYEDCVPFSEPDACGVHTKQTCL</sequence>
<dbReference type="AlphaFoldDB" id="J0WVJ2"/>
<dbReference type="EMBL" id="JH687817">
    <property type="protein sequence ID" value="EJD39029.1"/>
    <property type="molecule type" value="Genomic_DNA"/>
</dbReference>
<keyword evidence="1" id="KW-0732">Signal</keyword>
<accession>J0WVJ2</accession>
<dbReference type="Proteomes" id="UP000006514">
    <property type="component" value="Unassembled WGS sequence"/>
</dbReference>
<dbReference type="OrthoDB" id="5359219at2759"/>
<organism evidence="2 3">
    <name type="scientific">Auricularia subglabra (strain TFB-10046 / SS5)</name>
    <name type="common">White-rot fungus</name>
    <name type="synonym">Auricularia delicata (strain TFB10046)</name>
    <dbReference type="NCBI Taxonomy" id="717982"/>
    <lineage>
        <taxon>Eukaryota</taxon>
        <taxon>Fungi</taxon>
        <taxon>Dikarya</taxon>
        <taxon>Basidiomycota</taxon>
        <taxon>Agaricomycotina</taxon>
        <taxon>Agaricomycetes</taxon>
        <taxon>Auriculariales</taxon>
        <taxon>Auriculariaceae</taxon>
        <taxon>Auricularia</taxon>
    </lineage>
</organism>
<name>J0WVJ2_AURST</name>
<reference evidence="3" key="1">
    <citation type="journal article" date="2012" name="Science">
        <title>The Paleozoic origin of enzymatic lignin decomposition reconstructed from 31 fungal genomes.</title>
        <authorList>
            <person name="Floudas D."/>
            <person name="Binder M."/>
            <person name="Riley R."/>
            <person name="Barry K."/>
            <person name="Blanchette R.A."/>
            <person name="Henrissat B."/>
            <person name="Martinez A.T."/>
            <person name="Otillar R."/>
            <person name="Spatafora J.W."/>
            <person name="Yadav J.S."/>
            <person name="Aerts A."/>
            <person name="Benoit I."/>
            <person name="Boyd A."/>
            <person name="Carlson A."/>
            <person name="Copeland A."/>
            <person name="Coutinho P.M."/>
            <person name="de Vries R.P."/>
            <person name="Ferreira P."/>
            <person name="Findley K."/>
            <person name="Foster B."/>
            <person name="Gaskell J."/>
            <person name="Glotzer D."/>
            <person name="Gorecki P."/>
            <person name="Heitman J."/>
            <person name="Hesse C."/>
            <person name="Hori C."/>
            <person name="Igarashi K."/>
            <person name="Jurgens J.A."/>
            <person name="Kallen N."/>
            <person name="Kersten P."/>
            <person name="Kohler A."/>
            <person name="Kuees U."/>
            <person name="Kumar T.K.A."/>
            <person name="Kuo A."/>
            <person name="LaButti K."/>
            <person name="Larrondo L.F."/>
            <person name="Lindquist E."/>
            <person name="Ling A."/>
            <person name="Lombard V."/>
            <person name="Lucas S."/>
            <person name="Lundell T."/>
            <person name="Martin R."/>
            <person name="McLaughlin D.J."/>
            <person name="Morgenstern I."/>
            <person name="Morin E."/>
            <person name="Murat C."/>
            <person name="Nagy L.G."/>
            <person name="Nolan M."/>
            <person name="Ohm R.A."/>
            <person name="Patyshakuliyeva A."/>
            <person name="Rokas A."/>
            <person name="Ruiz-Duenas F.J."/>
            <person name="Sabat G."/>
            <person name="Salamov A."/>
            <person name="Samejima M."/>
            <person name="Schmutz J."/>
            <person name="Slot J.C."/>
            <person name="St John F."/>
            <person name="Stenlid J."/>
            <person name="Sun H."/>
            <person name="Sun S."/>
            <person name="Syed K."/>
            <person name="Tsang A."/>
            <person name="Wiebenga A."/>
            <person name="Young D."/>
            <person name="Pisabarro A."/>
            <person name="Eastwood D.C."/>
            <person name="Martin F."/>
            <person name="Cullen D."/>
            <person name="Grigoriev I.V."/>
            <person name="Hibbett D.S."/>
        </authorList>
    </citation>
    <scope>NUCLEOTIDE SEQUENCE [LARGE SCALE GENOMIC DNA]</scope>
    <source>
        <strain evidence="3">TFB10046</strain>
    </source>
</reference>
<evidence type="ECO:0000313" key="2">
    <source>
        <dbReference type="EMBL" id="EJD39029.1"/>
    </source>
</evidence>
<evidence type="ECO:0000313" key="3">
    <source>
        <dbReference type="Proteomes" id="UP000006514"/>
    </source>
</evidence>